<dbReference type="OrthoDB" id="775260at2759"/>
<keyword evidence="4" id="KW-0067">ATP-binding</keyword>
<proteinExistence type="inferred from homology"/>
<evidence type="ECO:0008006" key="7">
    <source>
        <dbReference type="Google" id="ProtNLM"/>
    </source>
</evidence>
<dbReference type="STRING" id="667725.A0A0L0FNG7"/>
<dbReference type="eggNOG" id="KOG1384">
    <property type="taxonomic scope" value="Eukaryota"/>
</dbReference>
<sequence>MSLPHSVIALLGATGVGKSQLAIDLARQFNGEVISCDSMQVYKGLDRTTNKVTTKETVGVPHHMLSCVDREAAYTVVQYRDAVLELGCRKGSISR</sequence>
<dbReference type="Pfam" id="PF01715">
    <property type="entry name" value="IPPT"/>
    <property type="match status" value="1"/>
</dbReference>
<dbReference type="EMBL" id="KQ242526">
    <property type="protein sequence ID" value="KNC78264.1"/>
    <property type="molecule type" value="Genomic_DNA"/>
</dbReference>
<evidence type="ECO:0000256" key="4">
    <source>
        <dbReference type="ARBA" id="ARBA00022840"/>
    </source>
</evidence>
<evidence type="ECO:0000256" key="1">
    <source>
        <dbReference type="ARBA" id="ARBA00005842"/>
    </source>
</evidence>
<gene>
    <name evidence="5" type="ORF">SARC_09302</name>
</gene>
<reference evidence="5 6" key="1">
    <citation type="submission" date="2011-02" db="EMBL/GenBank/DDBJ databases">
        <title>The Genome Sequence of Sphaeroforma arctica JP610.</title>
        <authorList>
            <consortium name="The Broad Institute Genome Sequencing Platform"/>
            <person name="Russ C."/>
            <person name="Cuomo C."/>
            <person name="Young S.K."/>
            <person name="Zeng Q."/>
            <person name="Gargeya S."/>
            <person name="Alvarado L."/>
            <person name="Berlin A."/>
            <person name="Chapman S.B."/>
            <person name="Chen Z."/>
            <person name="Freedman E."/>
            <person name="Gellesch M."/>
            <person name="Goldberg J."/>
            <person name="Griggs A."/>
            <person name="Gujja S."/>
            <person name="Heilman E."/>
            <person name="Heiman D."/>
            <person name="Howarth C."/>
            <person name="Mehta T."/>
            <person name="Neiman D."/>
            <person name="Pearson M."/>
            <person name="Roberts A."/>
            <person name="Saif S."/>
            <person name="Shea T."/>
            <person name="Shenoy N."/>
            <person name="Sisk P."/>
            <person name="Stolte C."/>
            <person name="Sykes S."/>
            <person name="White J."/>
            <person name="Yandava C."/>
            <person name="Burger G."/>
            <person name="Gray M.W."/>
            <person name="Holland P.W.H."/>
            <person name="King N."/>
            <person name="Lang F.B.F."/>
            <person name="Roger A.J."/>
            <person name="Ruiz-Trillo I."/>
            <person name="Haas B."/>
            <person name="Nusbaum C."/>
            <person name="Birren B."/>
        </authorList>
    </citation>
    <scope>NUCLEOTIDE SEQUENCE [LARGE SCALE GENOMIC DNA]</scope>
    <source>
        <strain evidence="5 6">JP610</strain>
    </source>
</reference>
<protein>
    <recommendedName>
        <fullName evidence="7">tRNA dimethylallyltransferase</fullName>
    </recommendedName>
</protein>
<evidence type="ECO:0000256" key="2">
    <source>
        <dbReference type="ARBA" id="ARBA00022679"/>
    </source>
</evidence>
<evidence type="ECO:0000256" key="3">
    <source>
        <dbReference type="ARBA" id="ARBA00022741"/>
    </source>
</evidence>
<accession>A0A0L0FNG7</accession>
<organism evidence="5 6">
    <name type="scientific">Sphaeroforma arctica JP610</name>
    <dbReference type="NCBI Taxonomy" id="667725"/>
    <lineage>
        <taxon>Eukaryota</taxon>
        <taxon>Ichthyosporea</taxon>
        <taxon>Ichthyophonida</taxon>
        <taxon>Sphaeroforma</taxon>
    </lineage>
</organism>
<dbReference type="GO" id="GO:0006400">
    <property type="term" value="P:tRNA modification"/>
    <property type="evidence" value="ECO:0007669"/>
    <property type="project" value="TreeGrafter"/>
</dbReference>
<dbReference type="SUPFAM" id="SSF52540">
    <property type="entry name" value="P-loop containing nucleoside triphosphate hydrolases"/>
    <property type="match status" value="1"/>
</dbReference>
<dbReference type="GO" id="GO:0005524">
    <property type="term" value="F:ATP binding"/>
    <property type="evidence" value="ECO:0007669"/>
    <property type="project" value="UniProtKB-KW"/>
</dbReference>
<dbReference type="Gene3D" id="3.40.50.300">
    <property type="entry name" value="P-loop containing nucleotide triphosphate hydrolases"/>
    <property type="match status" value="1"/>
</dbReference>
<keyword evidence="3" id="KW-0547">Nucleotide-binding</keyword>
<dbReference type="InterPro" id="IPR039657">
    <property type="entry name" value="Dimethylallyltransferase"/>
</dbReference>
<keyword evidence="6" id="KW-1185">Reference proteome</keyword>
<evidence type="ECO:0000313" key="6">
    <source>
        <dbReference type="Proteomes" id="UP000054560"/>
    </source>
</evidence>
<dbReference type="PANTHER" id="PTHR11088:SF89">
    <property type="entry name" value="TRNA DIMETHYLALLYLTRANSFERASE"/>
    <property type="match status" value="1"/>
</dbReference>
<dbReference type="InterPro" id="IPR027417">
    <property type="entry name" value="P-loop_NTPase"/>
</dbReference>
<dbReference type="GeneID" id="25909806"/>
<dbReference type="PANTHER" id="PTHR11088">
    <property type="entry name" value="TRNA DIMETHYLALLYLTRANSFERASE"/>
    <property type="match status" value="1"/>
</dbReference>
<dbReference type="RefSeq" id="XP_014152166.1">
    <property type="nucleotide sequence ID" value="XM_014296691.1"/>
</dbReference>
<dbReference type="Proteomes" id="UP000054560">
    <property type="component" value="Unassembled WGS sequence"/>
</dbReference>
<keyword evidence="2" id="KW-0808">Transferase</keyword>
<comment type="similarity">
    <text evidence="1">Belongs to the IPP transferase family.</text>
</comment>
<name>A0A0L0FNG7_9EUKA</name>
<evidence type="ECO:0000313" key="5">
    <source>
        <dbReference type="EMBL" id="KNC78264.1"/>
    </source>
</evidence>
<dbReference type="AlphaFoldDB" id="A0A0L0FNG7"/>
<dbReference type="GO" id="GO:0052381">
    <property type="term" value="F:tRNA dimethylallyltransferase activity"/>
    <property type="evidence" value="ECO:0007669"/>
    <property type="project" value="TreeGrafter"/>
</dbReference>
<dbReference type="GO" id="GO:0005739">
    <property type="term" value="C:mitochondrion"/>
    <property type="evidence" value="ECO:0007669"/>
    <property type="project" value="TreeGrafter"/>
</dbReference>